<dbReference type="RefSeq" id="XP_025601355.1">
    <property type="nucleotide sequence ID" value="XM_025744657.1"/>
</dbReference>
<proteinExistence type="predicted"/>
<dbReference type="EMBL" id="KZ819283">
    <property type="protein sequence ID" value="PWO01077.1"/>
    <property type="molecule type" value="Genomic_DNA"/>
</dbReference>
<protein>
    <submittedName>
        <fullName evidence="2">Uncharacterized protein</fullName>
    </submittedName>
</protein>
<dbReference type="GeneID" id="37272201"/>
<dbReference type="AlphaFoldDB" id="A0A316ZIF4"/>
<name>A0A316ZIF4_9BASI</name>
<accession>A0A316ZIF4</accession>
<evidence type="ECO:0000313" key="3">
    <source>
        <dbReference type="Proteomes" id="UP000245946"/>
    </source>
</evidence>
<keyword evidence="3" id="KW-1185">Reference proteome</keyword>
<gene>
    <name evidence="2" type="ORF">FA09DRAFT_344665</name>
</gene>
<reference evidence="2 3" key="1">
    <citation type="journal article" date="2018" name="Mol. Biol. Evol.">
        <title>Broad Genomic Sampling Reveals a Smut Pathogenic Ancestry of the Fungal Clade Ustilaginomycotina.</title>
        <authorList>
            <person name="Kijpornyongpan T."/>
            <person name="Mondo S.J."/>
            <person name="Barry K."/>
            <person name="Sandor L."/>
            <person name="Lee J."/>
            <person name="Lipzen A."/>
            <person name="Pangilinan J."/>
            <person name="LaButti K."/>
            <person name="Hainaut M."/>
            <person name="Henrissat B."/>
            <person name="Grigoriev I.V."/>
            <person name="Spatafora J.W."/>
            <person name="Aime M.C."/>
        </authorList>
    </citation>
    <scope>NUCLEOTIDE SEQUENCE [LARGE SCALE GENOMIC DNA]</scope>
    <source>
        <strain evidence="2 3">MCA 4186</strain>
    </source>
</reference>
<evidence type="ECO:0000313" key="2">
    <source>
        <dbReference type="EMBL" id="PWO01077.1"/>
    </source>
</evidence>
<feature type="region of interest" description="Disordered" evidence="1">
    <location>
        <begin position="345"/>
        <end position="364"/>
    </location>
</feature>
<dbReference type="Proteomes" id="UP000245946">
    <property type="component" value="Unassembled WGS sequence"/>
</dbReference>
<evidence type="ECO:0000256" key="1">
    <source>
        <dbReference type="SAM" id="MobiDB-lite"/>
    </source>
</evidence>
<sequence>MVVLVAYHPPRIMVLPQPRVKDLPPAGVPEPRAAAPQNEQARPVAVGELEGSQLGSEHMVMLTNEQPAILVHPETGKLRKVIAAHWDAPLILPCGMRTTARELVERPGGVEFIAKRSDLNDAMPNNQTDDDARFQIHGRVISMRELVEYCLEGAARLGVPPYTMEEALELILDDFEAIMSTRQRRNWAVMRGVVLGAMEKSSTPTTPITAELLLSQELACRVAELEELLDVTTQCSAVNAQVLAMKMQQLELQAEYIQCQAQTVDELRRENATLKLQLAARPPVDAALKLQSSGGVRARVRSSSLGDALAGMAAGKSSGRQGVAEDPAFVAFGLKVLRTLRDREAGAQSSSAMPGAQQRAEVHA</sequence>
<organism evidence="2 3">
    <name type="scientific">Tilletiopsis washingtonensis</name>
    <dbReference type="NCBI Taxonomy" id="58919"/>
    <lineage>
        <taxon>Eukaryota</taxon>
        <taxon>Fungi</taxon>
        <taxon>Dikarya</taxon>
        <taxon>Basidiomycota</taxon>
        <taxon>Ustilaginomycotina</taxon>
        <taxon>Exobasidiomycetes</taxon>
        <taxon>Entylomatales</taxon>
        <taxon>Entylomatales incertae sedis</taxon>
        <taxon>Tilletiopsis</taxon>
    </lineage>
</organism>
<feature type="region of interest" description="Disordered" evidence="1">
    <location>
        <begin position="23"/>
        <end position="42"/>
    </location>
</feature>